<comment type="caution">
    <text evidence="1">The sequence shown here is derived from an EMBL/GenBank/DDBJ whole genome shotgun (WGS) entry which is preliminary data.</text>
</comment>
<evidence type="ECO:0000313" key="1">
    <source>
        <dbReference type="EMBL" id="KAJ5391474.1"/>
    </source>
</evidence>
<dbReference type="OrthoDB" id="5295362at2759"/>
<dbReference type="Proteomes" id="UP001147747">
    <property type="component" value="Unassembled WGS sequence"/>
</dbReference>
<dbReference type="GeneID" id="81370581"/>
<organism evidence="1 2">
    <name type="scientific">Penicillium cosmopolitanum</name>
    <dbReference type="NCBI Taxonomy" id="1131564"/>
    <lineage>
        <taxon>Eukaryota</taxon>
        <taxon>Fungi</taxon>
        <taxon>Dikarya</taxon>
        <taxon>Ascomycota</taxon>
        <taxon>Pezizomycotina</taxon>
        <taxon>Eurotiomycetes</taxon>
        <taxon>Eurotiomycetidae</taxon>
        <taxon>Eurotiales</taxon>
        <taxon>Aspergillaceae</taxon>
        <taxon>Penicillium</taxon>
    </lineage>
</organism>
<accession>A0A9X0B7Y0</accession>
<dbReference type="GO" id="GO:0000981">
    <property type="term" value="F:DNA-binding transcription factor activity, RNA polymerase II-specific"/>
    <property type="evidence" value="ECO:0007669"/>
    <property type="project" value="TreeGrafter"/>
</dbReference>
<keyword evidence="2" id="KW-1185">Reference proteome</keyword>
<dbReference type="PANTHER" id="PTHR47657">
    <property type="entry name" value="STEROL REGULATORY ELEMENT-BINDING PROTEIN ECM22"/>
    <property type="match status" value="1"/>
</dbReference>
<gene>
    <name evidence="1" type="ORF">N7509_006964</name>
</gene>
<dbReference type="PANTHER" id="PTHR47657:SF14">
    <property type="entry name" value="ZN(2)-C6 FUNGAL-TYPE DOMAIN-CONTAINING PROTEIN"/>
    <property type="match status" value="1"/>
</dbReference>
<sequence length="440" mass="48431">MGSESPGNLDATELSLLSRYLAHTSRTIPFDDLDLYALSVGIPNLAFNSKPVMSSLIALAAACKSHDIVNTTQTPLADQTVMEVQRLLELAESHHRASLQYIQEAVSNSSWYDNVLANAALMVLYASASHSIRVRLAAIARRNGKGLPNDVLPQHSQWITFTRAAHTAASAVLSGLLNADMNRNVTISPTVFTSPHPISTILTPQSGPSENTKRLFIPLVTSTYGRALESLRRKVESVSDSFRSQESLRLHNLDLDACLNTLPTLEKCAFSALSGGNIKNKSNTVNDTPTISGEYSQVSPWVANYMLSVTSMTAPKALRRTIMSFLNEAPTEYLNLVQSVLDSSSVEAYTGDWVARGSPKGEMQPLDTTHLLAMDIFAHWLVLVMLLDGVWWIGGIGRWELGQIVSLMKTQELLNQPPDTMETWWPESMYLVNMELMPDI</sequence>
<reference evidence="1" key="1">
    <citation type="submission" date="2022-12" db="EMBL/GenBank/DDBJ databases">
        <authorList>
            <person name="Petersen C."/>
        </authorList>
    </citation>
    <scope>NUCLEOTIDE SEQUENCE</scope>
    <source>
        <strain evidence="1">IBT 29677</strain>
    </source>
</reference>
<proteinExistence type="predicted"/>
<dbReference type="InterPro" id="IPR052400">
    <property type="entry name" value="Zn2-C6_fungal_TF"/>
</dbReference>
<dbReference type="RefSeq" id="XP_056487152.1">
    <property type="nucleotide sequence ID" value="XM_056631601.1"/>
</dbReference>
<protein>
    <submittedName>
        <fullName evidence="1">C6 transcription factor</fullName>
    </submittedName>
</protein>
<dbReference type="AlphaFoldDB" id="A0A9X0B7Y0"/>
<name>A0A9X0B7Y0_9EURO</name>
<dbReference type="EMBL" id="JAPZBU010000008">
    <property type="protein sequence ID" value="KAJ5391474.1"/>
    <property type="molecule type" value="Genomic_DNA"/>
</dbReference>
<evidence type="ECO:0000313" key="2">
    <source>
        <dbReference type="Proteomes" id="UP001147747"/>
    </source>
</evidence>
<reference evidence="1" key="2">
    <citation type="journal article" date="2023" name="IMA Fungus">
        <title>Comparative genomic study of the Penicillium genus elucidates a diverse pangenome and 15 lateral gene transfer events.</title>
        <authorList>
            <person name="Petersen C."/>
            <person name="Sorensen T."/>
            <person name="Nielsen M.R."/>
            <person name="Sondergaard T.E."/>
            <person name="Sorensen J.L."/>
            <person name="Fitzpatrick D.A."/>
            <person name="Frisvad J.C."/>
            <person name="Nielsen K.L."/>
        </authorList>
    </citation>
    <scope>NUCLEOTIDE SEQUENCE</scope>
    <source>
        <strain evidence="1">IBT 29677</strain>
    </source>
</reference>